<dbReference type="InterPro" id="IPR011032">
    <property type="entry name" value="GroES-like_sf"/>
</dbReference>
<keyword evidence="2" id="KW-0560">Oxidoreductase</keyword>
<evidence type="ECO:0000259" key="3">
    <source>
        <dbReference type="SMART" id="SM00829"/>
    </source>
</evidence>
<reference evidence="4 5" key="1">
    <citation type="submission" date="2018-12" db="EMBL/GenBank/DDBJ databases">
        <title>Complete genome sequence of Flaviflexus salsibiostraticola KCTC 33148.</title>
        <authorList>
            <person name="Bae J.-W."/>
        </authorList>
    </citation>
    <scope>NUCLEOTIDE SEQUENCE [LARGE SCALE GENOMIC DNA]</scope>
    <source>
        <strain evidence="4 5">KCTC 33148</strain>
    </source>
</reference>
<dbReference type="SUPFAM" id="SSF51735">
    <property type="entry name" value="NAD(P)-binding Rossmann-fold domains"/>
    <property type="match status" value="1"/>
</dbReference>
<accession>A0A3Q8WSS2</accession>
<dbReference type="Gene3D" id="3.90.180.10">
    <property type="entry name" value="Medium-chain alcohol dehydrogenases, catalytic domain"/>
    <property type="match status" value="1"/>
</dbReference>
<keyword evidence="1" id="KW-0521">NADP</keyword>
<dbReference type="Pfam" id="PF00107">
    <property type="entry name" value="ADH_zinc_N"/>
    <property type="match status" value="1"/>
</dbReference>
<evidence type="ECO:0000313" key="4">
    <source>
        <dbReference type="EMBL" id="AZN29461.1"/>
    </source>
</evidence>
<dbReference type="InterPro" id="IPR013149">
    <property type="entry name" value="ADH-like_C"/>
</dbReference>
<dbReference type="GO" id="GO:0005829">
    <property type="term" value="C:cytosol"/>
    <property type="evidence" value="ECO:0007669"/>
    <property type="project" value="TreeGrafter"/>
</dbReference>
<dbReference type="Pfam" id="PF08240">
    <property type="entry name" value="ADH_N"/>
    <property type="match status" value="1"/>
</dbReference>
<dbReference type="InterPro" id="IPR020843">
    <property type="entry name" value="ER"/>
</dbReference>
<dbReference type="PANTHER" id="PTHR48106">
    <property type="entry name" value="QUINONE OXIDOREDUCTASE PIG3-RELATED"/>
    <property type="match status" value="1"/>
</dbReference>
<feature type="domain" description="Enoyl reductase (ER)" evidence="3">
    <location>
        <begin position="10"/>
        <end position="314"/>
    </location>
</feature>
<name>A0A3Q8WSS2_9ACTO</name>
<dbReference type="EMBL" id="CP034438">
    <property type="protein sequence ID" value="AZN29461.1"/>
    <property type="molecule type" value="Genomic_DNA"/>
</dbReference>
<dbReference type="KEGG" id="fsl:EJO69_03425"/>
<dbReference type="SUPFAM" id="SSF50129">
    <property type="entry name" value="GroES-like"/>
    <property type="match status" value="1"/>
</dbReference>
<dbReference type="PANTHER" id="PTHR48106:SF13">
    <property type="entry name" value="QUINONE OXIDOREDUCTASE-RELATED"/>
    <property type="match status" value="1"/>
</dbReference>
<dbReference type="GO" id="GO:0003960">
    <property type="term" value="F:quinone reductase (NADPH) activity"/>
    <property type="evidence" value="ECO:0007669"/>
    <property type="project" value="InterPro"/>
</dbReference>
<dbReference type="AlphaFoldDB" id="A0A3Q8WSS2"/>
<gene>
    <name evidence="4" type="ORF">EJO69_03425</name>
</gene>
<dbReference type="InterPro" id="IPR047618">
    <property type="entry name" value="QOR-like"/>
</dbReference>
<dbReference type="Proteomes" id="UP000270021">
    <property type="component" value="Chromosome"/>
</dbReference>
<sequence>MFAIQVKASGGPEVLEWVEVPDPVPGPGELLVEVDYVGLNFIDTYERSGVYSVDYPFTPGKEGSGRVIGRGDDVEGWWDGTRVAWGNAAASYAQKVVIPTSAAMFIPDDVDMDTAAALPLQGMTAHYLIRSVFPVAAGTTILLTGAAGGVGRLAAQLASARGATTVGTVGSAEKLAFSLATHTIIAGEWASVPERVESLVGKVDVVYDGIGADSFDHTITCLRRRGLMCLFGGASGQVPPFDLQRLNRLGSLFVTRPTLAHYLGDEQDWRWGELMGHVSTGFLDVLIGRVFPLSEAAAGHAHIESAQSVGKTLFKVSR</sequence>
<evidence type="ECO:0000256" key="1">
    <source>
        <dbReference type="ARBA" id="ARBA00022857"/>
    </source>
</evidence>
<dbReference type="OrthoDB" id="4190732at2"/>
<dbReference type="SMART" id="SM00829">
    <property type="entry name" value="PKS_ER"/>
    <property type="match status" value="1"/>
</dbReference>
<dbReference type="RefSeq" id="WP_126039247.1">
    <property type="nucleotide sequence ID" value="NZ_CP034438.1"/>
</dbReference>
<dbReference type="GO" id="GO:0070402">
    <property type="term" value="F:NADPH binding"/>
    <property type="evidence" value="ECO:0007669"/>
    <property type="project" value="TreeGrafter"/>
</dbReference>
<dbReference type="CDD" id="cd05286">
    <property type="entry name" value="QOR2"/>
    <property type="match status" value="1"/>
</dbReference>
<protein>
    <submittedName>
        <fullName evidence="4">Quinone oxidoreductase</fullName>
    </submittedName>
</protein>
<dbReference type="InterPro" id="IPR036291">
    <property type="entry name" value="NAD(P)-bd_dom_sf"/>
</dbReference>
<dbReference type="Gene3D" id="3.40.50.720">
    <property type="entry name" value="NAD(P)-binding Rossmann-like Domain"/>
    <property type="match status" value="1"/>
</dbReference>
<organism evidence="4 5">
    <name type="scientific">Flaviflexus salsibiostraticola</name>
    <dbReference type="NCBI Taxonomy" id="1282737"/>
    <lineage>
        <taxon>Bacteria</taxon>
        <taxon>Bacillati</taxon>
        <taxon>Actinomycetota</taxon>
        <taxon>Actinomycetes</taxon>
        <taxon>Actinomycetales</taxon>
        <taxon>Actinomycetaceae</taxon>
        <taxon>Flaviflexus</taxon>
    </lineage>
</organism>
<proteinExistence type="predicted"/>
<evidence type="ECO:0000313" key="5">
    <source>
        <dbReference type="Proteomes" id="UP000270021"/>
    </source>
</evidence>
<dbReference type="GO" id="GO:0035925">
    <property type="term" value="F:mRNA 3'-UTR AU-rich region binding"/>
    <property type="evidence" value="ECO:0007669"/>
    <property type="project" value="TreeGrafter"/>
</dbReference>
<keyword evidence="5" id="KW-1185">Reference proteome</keyword>
<evidence type="ECO:0000256" key="2">
    <source>
        <dbReference type="ARBA" id="ARBA00023002"/>
    </source>
</evidence>
<dbReference type="InterPro" id="IPR013154">
    <property type="entry name" value="ADH-like_N"/>
</dbReference>